<proteinExistence type="predicted"/>
<sequence>MIHKPGLRVVPFPSLVNAEQHISKPLKGQIFKGQSGLENKRYDPCVCALDLRSYLIYLL</sequence>
<reference evidence="2" key="1">
    <citation type="submission" date="2016-02" db="EMBL/GenBank/DDBJ databases">
        <title>Comparative genomics of biotechnologically important yeasts.</title>
        <authorList>
            <consortium name="DOE Joint Genome Institute"/>
            <person name="Riley R."/>
            <person name="Haridas S."/>
            <person name="Wolfe K.H."/>
            <person name="Lopes M.R."/>
            <person name="Hittinger C.T."/>
            <person name="Goker M."/>
            <person name="Salamov A."/>
            <person name="Wisecaver J."/>
            <person name="Long T.M."/>
            <person name="Aerts A.L."/>
            <person name="Barry K."/>
            <person name="Choi C."/>
            <person name="Clum A."/>
            <person name="Coughlan A.Y."/>
            <person name="Deshpande S."/>
            <person name="Douglass A.P."/>
            <person name="Hanson S.J."/>
            <person name="Klenk H.-P."/>
            <person name="Labutti K."/>
            <person name="Lapidus A."/>
            <person name="Lindquist E."/>
            <person name="Lipzen A."/>
            <person name="Meier-Kolthoff J.P."/>
            <person name="Ohm R.A."/>
            <person name="Otillar R.P."/>
            <person name="Pangilinan J."/>
            <person name="Peng Y."/>
            <person name="Rokas A."/>
            <person name="Rosa C.A."/>
            <person name="Scheuner C."/>
            <person name="Sibirny A.A."/>
            <person name="Slot J.C."/>
            <person name="Stielow J.B."/>
            <person name="Sun H."/>
            <person name="Kurtzman C.P."/>
            <person name="Blackwell M."/>
            <person name="Jeffries T.W."/>
            <person name="Grigoriev I.V."/>
        </authorList>
    </citation>
    <scope>NUCLEOTIDE SEQUENCE [LARGE SCALE GENOMIC DNA]</scope>
    <source>
        <strain evidence="2">NRRL Y-17796</strain>
    </source>
</reference>
<evidence type="ECO:0000313" key="1">
    <source>
        <dbReference type="EMBL" id="ODV90787.1"/>
    </source>
</evidence>
<keyword evidence="2" id="KW-1185">Reference proteome</keyword>
<protein>
    <submittedName>
        <fullName evidence="1">Uncharacterized protein</fullName>
    </submittedName>
</protein>
<organism evidence="1 2">
    <name type="scientific">Tortispora caseinolytica NRRL Y-17796</name>
    <dbReference type="NCBI Taxonomy" id="767744"/>
    <lineage>
        <taxon>Eukaryota</taxon>
        <taxon>Fungi</taxon>
        <taxon>Dikarya</taxon>
        <taxon>Ascomycota</taxon>
        <taxon>Saccharomycotina</taxon>
        <taxon>Trigonopsidomycetes</taxon>
        <taxon>Trigonopsidales</taxon>
        <taxon>Trigonopsidaceae</taxon>
        <taxon>Tortispora</taxon>
    </lineage>
</organism>
<dbReference type="Proteomes" id="UP000095023">
    <property type="component" value="Unassembled WGS sequence"/>
</dbReference>
<accession>A0A1E4TGF6</accession>
<dbReference type="EMBL" id="KV453842">
    <property type="protein sequence ID" value="ODV90787.1"/>
    <property type="molecule type" value="Genomic_DNA"/>
</dbReference>
<evidence type="ECO:0000313" key="2">
    <source>
        <dbReference type="Proteomes" id="UP000095023"/>
    </source>
</evidence>
<name>A0A1E4TGF6_9ASCO</name>
<gene>
    <name evidence="1" type="ORF">CANCADRAFT_57212</name>
</gene>
<dbReference type="AlphaFoldDB" id="A0A1E4TGF6"/>